<evidence type="ECO:0000313" key="3">
    <source>
        <dbReference type="EMBL" id="MEX4006629.1"/>
    </source>
</evidence>
<dbReference type="InterPro" id="IPR014824">
    <property type="entry name" value="Nfu/NifU_N"/>
</dbReference>
<proteinExistence type="inferred from homology"/>
<dbReference type="InterPro" id="IPR034904">
    <property type="entry name" value="FSCA_dom_sf"/>
</dbReference>
<dbReference type="SUPFAM" id="SSF117916">
    <property type="entry name" value="Fe-S cluster assembly (FSCA) domain-like"/>
    <property type="match status" value="1"/>
</dbReference>
<dbReference type="Gene3D" id="3.30.300.130">
    <property type="entry name" value="Fe-S cluster assembly (FSCA)"/>
    <property type="match status" value="1"/>
</dbReference>
<dbReference type="PANTHER" id="PTHR11178">
    <property type="entry name" value="IRON-SULFUR CLUSTER SCAFFOLD PROTEIN NFU-RELATED"/>
    <property type="match status" value="1"/>
</dbReference>
<evidence type="ECO:0000313" key="4">
    <source>
        <dbReference type="Proteomes" id="UP001559025"/>
    </source>
</evidence>
<feature type="domain" description="Scaffold protein Nfu/NifU N-terminal" evidence="2">
    <location>
        <begin position="3"/>
        <end position="90"/>
    </location>
</feature>
<protein>
    <submittedName>
        <fullName evidence="3">NifU family protein</fullName>
    </submittedName>
</protein>
<accession>A0ABV3WR64</accession>
<dbReference type="InterPro" id="IPR001075">
    <property type="entry name" value="NIF_FeS_clus_asmbl_NifU_C"/>
</dbReference>
<keyword evidence="4" id="KW-1185">Reference proteome</keyword>
<dbReference type="RefSeq" id="WP_368801895.1">
    <property type="nucleotide sequence ID" value="NZ_CBDDTD010000001.1"/>
</dbReference>
<dbReference type="InterPro" id="IPR036498">
    <property type="entry name" value="Nfu/NifU_N_sf"/>
</dbReference>
<reference evidence="3 4" key="1">
    <citation type="submission" date="2024-01" db="EMBL/GenBank/DDBJ databases">
        <title>New evidence supports the origin of RcGTA from prophage.</title>
        <authorList>
            <person name="Xu Y."/>
            <person name="Liu B."/>
            <person name="Chen F."/>
        </authorList>
    </citation>
    <scope>NUCLEOTIDE SEQUENCE [LARGE SCALE GENOMIC DNA]</scope>
    <source>
        <strain evidence="3 4">CBW1107-2</strain>
    </source>
</reference>
<dbReference type="PIRSF" id="PIRSF036773">
    <property type="entry name" value="HIRIP5"/>
    <property type="match status" value="1"/>
</dbReference>
<sequence length="193" mass="20815">MFIQTEATPNPATLKFLPGKVVLEEGTADFRDADSATAASALAGRLFGVPGVVGVFFGYDFVTVTKSDEHDWQHLKPAILGTIMEHFMSGQPVMASLNAAAEGRAASAGEEFYEKEDEEIVLTIKELLDTRVRPAVAQDGGDITFRGYENGTVFLHMKGACAGCPSSTATLKHGIQNLLRHFVPEVQQVEQIS</sequence>
<dbReference type="PANTHER" id="PTHR11178:SF1">
    <property type="entry name" value="NFU1 IRON-SULFUR CLUSTER SCAFFOLD HOMOLOG, MITOCHONDRIAL"/>
    <property type="match status" value="1"/>
</dbReference>
<dbReference type="Pfam" id="PF01106">
    <property type="entry name" value="NifU"/>
    <property type="match status" value="1"/>
</dbReference>
<dbReference type="InterPro" id="IPR035433">
    <property type="entry name" value="NFU1-like"/>
</dbReference>
<dbReference type="Pfam" id="PF08712">
    <property type="entry name" value="Nfu_N"/>
    <property type="match status" value="1"/>
</dbReference>
<gene>
    <name evidence="3" type="ORF">V1479_04890</name>
</gene>
<evidence type="ECO:0000256" key="1">
    <source>
        <dbReference type="ARBA" id="ARBA00006420"/>
    </source>
</evidence>
<comment type="caution">
    <text evidence="3">The sequence shown here is derived from an EMBL/GenBank/DDBJ whole genome shotgun (WGS) entry which is preliminary data.</text>
</comment>
<dbReference type="Gene3D" id="3.30.1370.70">
    <property type="entry name" value="Scaffold protein Nfu/NifU, N-terminal domain"/>
    <property type="match status" value="1"/>
</dbReference>
<dbReference type="SMART" id="SM00932">
    <property type="entry name" value="Nfu_N"/>
    <property type="match status" value="1"/>
</dbReference>
<dbReference type="SUPFAM" id="SSF110836">
    <property type="entry name" value="Hypothetical protein SAV1430"/>
    <property type="match status" value="1"/>
</dbReference>
<comment type="similarity">
    <text evidence="1">Belongs to the NifU family.</text>
</comment>
<organism evidence="3 4">
    <name type="scientific">Neoaquamicrobium sediminum</name>
    <dbReference type="NCBI Taxonomy" id="1849104"/>
    <lineage>
        <taxon>Bacteria</taxon>
        <taxon>Pseudomonadati</taxon>
        <taxon>Pseudomonadota</taxon>
        <taxon>Alphaproteobacteria</taxon>
        <taxon>Hyphomicrobiales</taxon>
        <taxon>Phyllobacteriaceae</taxon>
        <taxon>Neoaquamicrobium</taxon>
    </lineage>
</organism>
<name>A0ABV3WR64_9HYPH</name>
<dbReference type="EMBL" id="JAZHFV010000001">
    <property type="protein sequence ID" value="MEX4006629.1"/>
    <property type="molecule type" value="Genomic_DNA"/>
</dbReference>
<evidence type="ECO:0000259" key="2">
    <source>
        <dbReference type="SMART" id="SM00932"/>
    </source>
</evidence>
<dbReference type="Proteomes" id="UP001559025">
    <property type="component" value="Unassembled WGS sequence"/>
</dbReference>